<feature type="compositionally biased region" description="Low complexity" evidence="5">
    <location>
        <begin position="433"/>
        <end position="458"/>
    </location>
</feature>
<comment type="caution">
    <text evidence="7">The sequence shown here is derived from an EMBL/GenBank/DDBJ whole genome shotgun (WGS) entry which is preliminary data.</text>
</comment>
<keyword evidence="2 6" id="KW-0812">Transmembrane</keyword>
<feature type="region of interest" description="Disordered" evidence="5">
    <location>
        <begin position="373"/>
        <end position="460"/>
    </location>
</feature>
<dbReference type="AlphaFoldDB" id="A0AAW0DNN0"/>
<dbReference type="InterPro" id="IPR051694">
    <property type="entry name" value="Immunoregulatory_rcpt-like"/>
</dbReference>
<dbReference type="GO" id="GO:0071944">
    <property type="term" value="C:cell periphery"/>
    <property type="evidence" value="ECO:0007669"/>
    <property type="project" value="UniProtKB-ARBA"/>
</dbReference>
<sequence length="591" mass="61829">MALNLTVSDQSPTWVYAPDREGSWQSVWSGSPDSSYDATHKTTNLPQGTSSHVTSTSGASVQIDFVGMAVSVYGSGTAGAYTTTLDSNSPVTGAPAGSMLATYGDLDGTKKHTLVLKATQAQSLSFSYATFTIREEGAAGPSNNTQTAVSTGANNAFTTNPFFSTSGDGFRNDHQDSGYTRIDSNAANAQITFTCSDTSALFIYGTTNYDHQTYSVEISPSAGASQGGARIFNGTSKWFVLDNLLFWEAGMDPTQKYQVKVTNLIPGGYMDLHSATMMKLPKIAPPSSSSSSSSSSRSSTSSPNKSTPTPGPSDSATPSTSSGSSVGKTVGIAVAVVGALAAVALLLFCLRRRNILNRRQKRRMTIDGMVTPFGNAPSSPFVDAPHGKDSSVASSQNPISLNNFQTQPAAGYPTTNYGGGYPNNNNYGGGGYPNNNNNYNAYPPSHSYSSSESPSNSTQNLRVVGASPLNQEARYSDLSGSEDFNPYGGERQDSGLAYLRDSTYAASTVGGASTISGGMSRPQSSLMPVAGGSSGSTAAPAPQPYRRPEKGGPLPNDPSSRPFRQEVDAGRVVPVEDDVLPPSYNPTWQQG</sequence>
<evidence type="ECO:0000256" key="6">
    <source>
        <dbReference type="SAM" id="Phobius"/>
    </source>
</evidence>
<evidence type="ECO:0000256" key="2">
    <source>
        <dbReference type="ARBA" id="ARBA00022692"/>
    </source>
</evidence>
<dbReference type="EMBL" id="JAWWNJ010000006">
    <property type="protein sequence ID" value="KAK7054246.1"/>
    <property type="molecule type" value="Genomic_DNA"/>
</dbReference>
<evidence type="ECO:0000256" key="4">
    <source>
        <dbReference type="ARBA" id="ARBA00023136"/>
    </source>
</evidence>
<feature type="compositionally biased region" description="Low complexity" evidence="5">
    <location>
        <begin position="285"/>
        <end position="324"/>
    </location>
</feature>
<gene>
    <name evidence="7" type="ORF">R3P38DRAFT_2856079</name>
</gene>
<evidence type="ECO:0000313" key="8">
    <source>
        <dbReference type="Proteomes" id="UP001362999"/>
    </source>
</evidence>
<keyword evidence="3 6" id="KW-1133">Transmembrane helix</keyword>
<dbReference type="GO" id="GO:0016020">
    <property type="term" value="C:membrane"/>
    <property type="evidence" value="ECO:0007669"/>
    <property type="project" value="UniProtKB-SubCell"/>
</dbReference>
<comment type="subcellular location">
    <subcellularLocation>
        <location evidence="1">Membrane</location>
        <topology evidence="1">Single-pass membrane protein</topology>
    </subcellularLocation>
</comment>
<feature type="region of interest" description="Disordered" evidence="5">
    <location>
        <begin position="512"/>
        <end position="591"/>
    </location>
</feature>
<reference evidence="7 8" key="1">
    <citation type="journal article" date="2024" name="J Genomics">
        <title>Draft genome sequencing and assembly of Favolaschia claudopus CIRM-BRFM 2984 isolated from oak limbs.</title>
        <authorList>
            <person name="Navarro D."/>
            <person name="Drula E."/>
            <person name="Chaduli D."/>
            <person name="Cazenave R."/>
            <person name="Ahrendt S."/>
            <person name="Wang J."/>
            <person name="Lipzen A."/>
            <person name="Daum C."/>
            <person name="Barry K."/>
            <person name="Grigoriev I.V."/>
            <person name="Favel A."/>
            <person name="Rosso M.N."/>
            <person name="Martin F."/>
        </authorList>
    </citation>
    <scope>NUCLEOTIDE SEQUENCE [LARGE SCALE GENOMIC DNA]</scope>
    <source>
        <strain evidence="7 8">CIRM-BRFM 2984</strain>
    </source>
</reference>
<feature type="transmembrane region" description="Helical" evidence="6">
    <location>
        <begin position="330"/>
        <end position="350"/>
    </location>
</feature>
<feature type="compositionally biased region" description="Polar residues" evidence="5">
    <location>
        <begin position="391"/>
        <end position="408"/>
    </location>
</feature>
<feature type="compositionally biased region" description="Low complexity" evidence="5">
    <location>
        <begin position="528"/>
        <end position="540"/>
    </location>
</feature>
<dbReference type="Proteomes" id="UP001362999">
    <property type="component" value="Unassembled WGS sequence"/>
</dbReference>
<protein>
    <submittedName>
        <fullName evidence="7">Uncharacterized protein</fullName>
    </submittedName>
</protein>
<feature type="region of interest" description="Disordered" evidence="5">
    <location>
        <begin position="281"/>
        <end position="324"/>
    </location>
</feature>
<feature type="compositionally biased region" description="Gly residues" evidence="5">
    <location>
        <begin position="417"/>
        <end position="432"/>
    </location>
</feature>
<evidence type="ECO:0000313" key="7">
    <source>
        <dbReference type="EMBL" id="KAK7054246.1"/>
    </source>
</evidence>
<feature type="compositionally biased region" description="Polar residues" evidence="5">
    <location>
        <begin position="512"/>
        <end position="526"/>
    </location>
</feature>
<organism evidence="7 8">
    <name type="scientific">Favolaschia claudopus</name>
    <dbReference type="NCBI Taxonomy" id="2862362"/>
    <lineage>
        <taxon>Eukaryota</taxon>
        <taxon>Fungi</taxon>
        <taxon>Dikarya</taxon>
        <taxon>Basidiomycota</taxon>
        <taxon>Agaricomycotina</taxon>
        <taxon>Agaricomycetes</taxon>
        <taxon>Agaricomycetidae</taxon>
        <taxon>Agaricales</taxon>
        <taxon>Marasmiineae</taxon>
        <taxon>Mycenaceae</taxon>
        <taxon>Favolaschia</taxon>
    </lineage>
</organism>
<keyword evidence="8" id="KW-1185">Reference proteome</keyword>
<evidence type="ECO:0000256" key="5">
    <source>
        <dbReference type="SAM" id="MobiDB-lite"/>
    </source>
</evidence>
<evidence type="ECO:0000256" key="1">
    <source>
        <dbReference type="ARBA" id="ARBA00004167"/>
    </source>
</evidence>
<proteinExistence type="predicted"/>
<dbReference type="PANTHER" id="PTHR15549">
    <property type="entry name" value="PAIRED IMMUNOGLOBULIN-LIKE TYPE 2 RECEPTOR"/>
    <property type="match status" value="1"/>
</dbReference>
<keyword evidence="4 6" id="KW-0472">Membrane</keyword>
<name>A0AAW0DNN0_9AGAR</name>
<evidence type="ECO:0000256" key="3">
    <source>
        <dbReference type="ARBA" id="ARBA00022989"/>
    </source>
</evidence>
<dbReference type="PANTHER" id="PTHR15549:SF26">
    <property type="entry name" value="AXIAL BUDDING PATTERN PROTEIN 2-RELATED"/>
    <property type="match status" value="1"/>
</dbReference>
<accession>A0AAW0DNN0</accession>